<comment type="caution">
    <text evidence="1">The sequence shown here is derived from an EMBL/GenBank/DDBJ whole genome shotgun (WGS) entry which is preliminary data.</text>
</comment>
<name>A0A246JZL3_9SPHN</name>
<reference evidence="1 2" key="1">
    <citation type="journal article" date="2002" name="Int. J. Syst. Evol. Microbiol.">
        <title>Sphingopyxis witflariensis sp. nov., isolated from activated sludge.</title>
        <authorList>
            <person name="Kampfer P."/>
            <person name="Witzenberger R."/>
            <person name="Denner E.B."/>
            <person name="Busse H.J."/>
            <person name="Neef A."/>
        </authorList>
    </citation>
    <scope>NUCLEOTIDE SEQUENCE [LARGE SCALE GENOMIC DNA]</scope>
    <source>
        <strain evidence="1 2">DSM 14551</strain>
    </source>
</reference>
<evidence type="ECO:0000313" key="1">
    <source>
        <dbReference type="EMBL" id="OWQ97976.1"/>
    </source>
</evidence>
<dbReference type="AlphaFoldDB" id="A0A246JZL3"/>
<evidence type="ECO:0000313" key="2">
    <source>
        <dbReference type="Proteomes" id="UP000197097"/>
    </source>
</evidence>
<keyword evidence="2" id="KW-1185">Reference proteome</keyword>
<protein>
    <submittedName>
        <fullName evidence="1">Uncharacterized protein</fullName>
    </submittedName>
</protein>
<dbReference type="EMBL" id="NISJ01000004">
    <property type="protein sequence ID" value="OWQ97976.1"/>
    <property type="molecule type" value="Genomic_DNA"/>
</dbReference>
<accession>A0A246JZL3</accession>
<proteinExistence type="predicted"/>
<sequence>MARRCAAKYWQTGDPSDEAAARSILSGEWDDQAYTQAALAAIIETQEADAKLAEWAHMVPPDGGTPTPEECALAETIATAIRDGLHYGRISHD</sequence>
<organism evidence="1 2">
    <name type="scientific">Sphingopyxis witflariensis</name>
    <dbReference type="NCBI Taxonomy" id="173675"/>
    <lineage>
        <taxon>Bacteria</taxon>
        <taxon>Pseudomonadati</taxon>
        <taxon>Pseudomonadota</taxon>
        <taxon>Alphaproteobacteria</taxon>
        <taxon>Sphingomonadales</taxon>
        <taxon>Sphingomonadaceae</taxon>
        <taxon>Sphingopyxis</taxon>
    </lineage>
</organism>
<dbReference type="Proteomes" id="UP000197097">
    <property type="component" value="Unassembled WGS sequence"/>
</dbReference>
<gene>
    <name evidence="1" type="ORF">CDQ91_10170</name>
</gene>